<dbReference type="PANTHER" id="PTHR46123:SF7">
    <property type="entry name" value="DOUBLE HOMEOBOX PROTEIN A"/>
    <property type="match status" value="1"/>
</dbReference>
<dbReference type="InterPro" id="IPR000047">
    <property type="entry name" value="HTH_motif"/>
</dbReference>
<dbReference type="PROSITE" id="PS50071">
    <property type="entry name" value="HOMEOBOX_2"/>
    <property type="match status" value="1"/>
</dbReference>
<evidence type="ECO:0000256" key="1">
    <source>
        <dbReference type="ARBA" id="ARBA00004123"/>
    </source>
</evidence>
<evidence type="ECO:0000256" key="5">
    <source>
        <dbReference type="ARBA" id="ARBA00023242"/>
    </source>
</evidence>
<keyword evidence="4 6" id="KW-0371">Homeobox</keyword>
<dbReference type="InterPro" id="IPR009057">
    <property type="entry name" value="Homeodomain-like_sf"/>
</dbReference>
<evidence type="ECO:0000256" key="6">
    <source>
        <dbReference type="PROSITE-ProRule" id="PRU00108"/>
    </source>
</evidence>
<accession>A0A8C0ZN57</accession>
<evidence type="ECO:0000313" key="9">
    <source>
        <dbReference type="Ensembl" id="ENSCCNP00000004852.1"/>
    </source>
</evidence>
<feature type="DNA-binding region" description="Homeobox" evidence="6">
    <location>
        <begin position="78"/>
        <end position="137"/>
    </location>
</feature>
<proteinExistence type="predicted"/>
<dbReference type="PANTHER" id="PTHR46123">
    <property type="entry name" value="MIX-TYPE HOMEOBOX GENE 1-RELATED"/>
    <property type="match status" value="1"/>
</dbReference>
<evidence type="ECO:0000256" key="7">
    <source>
        <dbReference type="RuleBase" id="RU000682"/>
    </source>
</evidence>
<feature type="domain" description="Homeobox" evidence="8">
    <location>
        <begin position="76"/>
        <end position="136"/>
    </location>
</feature>
<organism evidence="9">
    <name type="scientific">Castor canadensis</name>
    <name type="common">American beaver</name>
    <dbReference type="NCBI Taxonomy" id="51338"/>
    <lineage>
        <taxon>Eukaryota</taxon>
        <taxon>Metazoa</taxon>
        <taxon>Chordata</taxon>
        <taxon>Craniata</taxon>
        <taxon>Vertebrata</taxon>
        <taxon>Euteleostomi</taxon>
        <taxon>Mammalia</taxon>
        <taxon>Eutheria</taxon>
        <taxon>Euarchontoglires</taxon>
        <taxon>Glires</taxon>
        <taxon>Rodentia</taxon>
        <taxon>Castorimorpha</taxon>
        <taxon>Castoridae</taxon>
        <taxon>Castor</taxon>
    </lineage>
</organism>
<evidence type="ECO:0000256" key="4">
    <source>
        <dbReference type="ARBA" id="ARBA00023155"/>
    </source>
</evidence>
<dbReference type="AlphaFoldDB" id="A0A8C0ZN57"/>
<dbReference type="SMART" id="SM00389">
    <property type="entry name" value="HOX"/>
    <property type="match status" value="2"/>
</dbReference>
<dbReference type="GO" id="GO:0000981">
    <property type="term" value="F:DNA-binding transcription factor activity, RNA polymerase II-specific"/>
    <property type="evidence" value="ECO:0007669"/>
    <property type="project" value="TreeGrafter"/>
</dbReference>
<sequence length="159" mass="18804">MAQDNSSNKTVPINQRHNCIKFTQEQLKILVDAFNQKPYLDYATLQKLALEINIDESRIRICQEHEGDHLQEQIQGRARQHRTSYSCSQLHIPIKAFMSNPYPGIDSRQQLAKEIGVPESRVQIWFQNQRSRLQVQRKREHELPGQYGRQWLSAKQIYY</sequence>
<evidence type="ECO:0000256" key="3">
    <source>
        <dbReference type="ARBA" id="ARBA00023125"/>
    </source>
</evidence>
<dbReference type="PRINTS" id="PR00031">
    <property type="entry name" value="HTHREPRESSR"/>
</dbReference>
<dbReference type="InterPro" id="IPR051306">
    <property type="entry name" value="Homeobox_regulator"/>
</dbReference>
<dbReference type="InterPro" id="IPR001356">
    <property type="entry name" value="HD"/>
</dbReference>
<protein>
    <recommendedName>
        <fullName evidence="8">Homeobox domain-containing protein</fullName>
    </recommendedName>
</protein>
<dbReference type="Ensembl" id="ENSCCNT00000006394.1">
    <property type="protein sequence ID" value="ENSCCNP00000004852.1"/>
    <property type="gene ID" value="ENSCCNG00000005178.1"/>
</dbReference>
<keyword evidence="5 6" id="KW-0539">Nucleus</keyword>
<evidence type="ECO:0000259" key="8">
    <source>
        <dbReference type="PROSITE" id="PS50071"/>
    </source>
</evidence>
<keyword evidence="2" id="KW-0677">Repeat</keyword>
<dbReference type="GO" id="GO:0000977">
    <property type="term" value="F:RNA polymerase II transcription regulatory region sequence-specific DNA binding"/>
    <property type="evidence" value="ECO:0007669"/>
    <property type="project" value="TreeGrafter"/>
</dbReference>
<dbReference type="Gene3D" id="1.10.10.60">
    <property type="entry name" value="Homeodomain-like"/>
    <property type="match status" value="2"/>
</dbReference>
<evidence type="ECO:0000256" key="2">
    <source>
        <dbReference type="ARBA" id="ARBA00022737"/>
    </source>
</evidence>
<comment type="subcellular location">
    <subcellularLocation>
        <location evidence="1 6 7">Nucleus</location>
    </subcellularLocation>
</comment>
<keyword evidence="3 6" id="KW-0238">DNA-binding</keyword>
<name>A0A8C0ZN57_CASCN</name>
<dbReference type="GO" id="GO:0005634">
    <property type="term" value="C:nucleus"/>
    <property type="evidence" value="ECO:0007669"/>
    <property type="project" value="UniProtKB-SubCell"/>
</dbReference>
<dbReference type="CDD" id="cd00086">
    <property type="entry name" value="homeodomain"/>
    <property type="match status" value="2"/>
</dbReference>
<dbReference type="SUPFAM" id="SSF46689">
    <property type="entry name" value="Homeodomain-like"/>
    <property type="match status" value="2"/>
</dbReference>
<reference evidence="9" key="1">
    <citation type="submission" date="2023-09" db="UniProtKB">
        <authorList>
            <consortium name="Ensembl"/>
        </authorList>
    </citation>
    <scope>IDENTIFICATION</scope>
</reference>
<dbReference type="Pfam" id="PF00046">
    <property type="entry name" value="Homeodomain"/>
    <property type="match status" value="2"/>
</dbReference>